<dbReference type="RefSeq" id="WP_307259458.1">
    <property type="nucleotide sequence ID" value="NZ_JAUSVL010000001.1"/>
</dbReference>
<dbReference type="SUPFAM" id="SSF53300">
    <property type="entry name" value="vWA-like"/>
    <property type="match status" value="1"/>
</dbReference>
<evidence type="ECO:0000313" key="3">
    <source>
        <dbReference type="EMBL" id="MDQ0288192.1"/>
    </source>
</evidence>
<feature type="transmembrane region" description="Helical" evidence="1">
    <location>
        <begin position="6"/>
        <end position="25"/>
    </location>
</feature>
<keyword evidence="1" id="KW-0812">Transmembrane</keyword>
<dbReference type="InterPro" id="IPR029062">
    <property type="entry name" value="Class_I_gatase-like"/>
</dbReference>
<dbReference type="NCBIfam" id="TIGR02226">
    <property type="entry name" value="two_anch"/>
    <property type="match status" value="1"/>
</dbReference>
<proteinExistence type="predicted"/>
<feature type="domain" description="Aerotolerance regulator N-terminal" evidence="2">
    <location>
        <begin position="1"/>
        <end position="77"/>
    </location>
</feature>
<evidence type="ECO:0000256" key="1">
    <source>
        <dbReference type="SAM" id="Phobius"/>
    </source>
</evidence>
<accession>A0AAE4ANC0</accession>
<evidence type="ECO:0000313" key="4">
    <source>
        <dbReference type="Proteomes" id="UP001238163"/>
    </source>
</evidence>
<dbReference type="InterPro" id="IPR024163">
    <property type="entry name" value="Aerotolerance_reg_N"/>
</dbReference>
<evidence type="ECO:0000259" key="2">
    <source>
        <dbReference type="Pfam" id="PF07584"/>
    </source>
</evidence>
<comment type="caution">
    <text evidence="3">The sequence shown here is derived from an EMBL/GenBank/DDBJ whole genome shotgun (WGS) entry which is preliminary data.</text>
</comment>
<dbReference type="Pfam" id="PF07584">
    <property type="entry name" value="BatA"/>
    <property type="match status" value="1"/>
</dbReference>
<sequence>MLTFAYPWLLWGLLALAGPLVLHLLNRRRPRQLVFPSIRFLRRSQLPREGRRRLRDLLLLLLRLLLLAAAVLLLARPRWQAEAEPVPDNAARHAVFVLDSSASMGGWDKLPRGRELVTEALADLSGWQVSFMSYAQGVLREDPLATAPGAHDAAMAAWSVTALPGNPDPALRRAVALLAGASTGRLYIVSDFQQGDWSRVYDLVPSEVGLHMLDVGRDGVENAGVTMVRGVELPNGSSRFLVTVRNFSNVTLKRTLTVRVGQERQTKELDVPPLRSQRVPVVFSAAPEGSQAVAELDADGYELDDRYLFWVGRTPPAKALVVLPPDDSADSRLDDFFVRQAMLAEQDDGLARFEVETVTTDLLFGVDFKAVQVIFLLGSVEMLTVDDVDNLRAFLERGGVAMATPGRSPALAMRALRQTSLYSGQLQGMINGEGLGIGKVEPDSVLGELFAAGEESDLYTFVIFRHHRLVPDPSAQTVISSLAEQPLLQEKNVGAGRLYVFAMGFSPSWSDIALSNSFLPLLRELCLSAVPADYGVLRLSCGDALPQLTTLLGEAIASSRPIDSSVPGLHRLGDWPLEINAPVRESMTERRYAADVRTALQRDSADAAGVGRATPGSGGMPARQPLALWRWLAIVMAAVMLVELLLRTALKV</sequence>
<organism evidence="3 4">
    <name type="scientific">Oligosphaera ethanolica</name>
    <dbReference type="NCBI Taxonomy" id="760260"/>
    <lineage>
        <taxon>Bacteria</taxon>
        <taxon>Pseudomonadati</taxon>
        <taxon>Lentisphaerota</taxon>
        <taxon>Oligosphaeria</taxon>
        <taxon>Oligosphaerales</taxon>
        <taxon>Oligosphaeraceae</taxon>
        <taxon>Oligosphaera</taxon>
    </lineage>
</organism>
<dbReference type="PANTHER" id="PTHR37464:SF1">
    <property type="entry name" value="BLL2463 PROTEIN"/>
    <property type="match status" value="1"/>
</dbReference>
<feature type="transmembrane region" description="Helical" evidence="1">
    <location>
        <begin position="628"/>
        <end position="646"/>
    </location>
</feature>
<keyword evidence="1" id="KW-0472">Membrane</keyword>
<keyword evidence="4" id="KW-1185">Reference proteome</keyword>
<dbReference type="Gene3D" id="3.40.50.410">
    <property type="entry name" value="von Willebrand factor, type A domain"/>
    <property type="match status" value="1"/>
</dbReference>
<protein>
    <recommendedName>
        <fullName evidence="2">Aerotolerance regulator N-terminal domain-containing protein</fullName>
    </recommendedName>
</protein>
<name>A0AAE4ANC0_9BACT</name>
<gene>
    <name evidence="3" type="ORF">J3R75_000299</name>
</gene>
<dbReference type="InterPro" id="IPR011933">
    <property type="entry name" value="Double_TM_dom"/>
</dbReference>
<reference evidence="3" key="1">
    <citation type="submission" date="2023-07" db="EMBL/GenBank/DDBJ databases">
        <title>Genomic Encyclopedia of Type Strains, Phase IV (KMG-IV): sequencing the most valuable type-strain genomes for metagenomic binning, comparative biology and taxonomic classification.</title>
        <authorList>
            <person name="Goeker M."/>
        </authorList>
    </citation>
    <scope>NUCLEOTIDE SEQUENCE</scope>
    <source>
        <strain evidence="3">DSM 24202</strain>
    </source>
</reference>
<dbReference type="EMBL" id="JAUSVL010000001">
    <property type="protein sequence ID" value="MDQ0288192.1"/>
    <property type="molecule type" value="Genomic_DNA"/>
</dbReference>
<dbReference type="AlphaFoldDB" id="A0AAE4ANC0"/>
<dbReference type="InterPro" id="IPR036465">
    <property type="entry name" value="vWFA_dom_sf"/>
</dbReference>
<dbReference type="Proteomes" id="UP001238163">
    <property type="component" value="Unassembled WGS sequence"/>
</dbReference>
<dbReference type="SUPFAM" id="SSF52317">
    <property type="entry name" value="Class I glutamine amidotransferase-like"/>
    <property type="match status" value="1"/>
</dbReference>
<keyword evidence="1" id="KW-1133">Transmembrane helix</keyword>
<dbReference type="PANTHER" id="PTHR37464">
    <property type="entry name" value="BLL2463 PROTEIN"/>
    <property type="match status" value="1"/>
</dbReference>
<feature type="transmembrane region" description="Helical" evidence="1">
    <location>
        <begin position="57"/>
        <end position="75"/>
    </location>
</feature>